<dbReference type="PANTHER" id="PTHR43462">
    <property type="entry name" value="ALANYL-TRNA EDITING PROTEIN"/>
    <property type="match status" value="1"/>
</dbReference>
<feature type="domain" description="Threonyl/alanyl tRNA synthetase SAD" evidence="4">
    <location>
        <begin position="173"/>
        <end position="209"/>
    </location>
</feature>
<dbReference type="InterPro" id="IPR051335">
    <property type="entry name" value="Alanyl-tRNA_Editing_Enzymes"/>
</dbReference>
<keyword evidence="3" id="KW-0862">Zinc</keyword>
<dbReference type="GO" id="GO:0046872">
    <property type="term" value="F:metal ion binding"/>
    <property type="evidence" value="ECO:0007669"/>
    <property type="project" value="UniProtKB-KW"/>
</dbReference>
<dbReference type="RefSeq" id="WP_008084089.1">
    <property type="nucleotide sequence ID" value="NC_013926.1"/>
</dbReference>
<dbReference type="Proteomes" id="UP000001400">
    <property type="component" value="Chromosome"/>
</dbReference>
<dbReference type="GO" id="GO:0002161">
    <property type="term" value="F:aminoacyl-tRNA deacylase activity"/>
    <property type="evidence" value="ECO:0007669"/>
    <property type="project" value="UniProtKB-ARBA"/>
</dbReference>
<name>B5ICZ8_ACIB4</name>
<dbReference type="GO" id="GO:0005524">
    <property type="term" value="F:ATP binding"/>
    <property type="evidence" value="ECO:0007669"/>
    <property type="project" value="InterPro"/>
</dbReference>
<dbReference type="OrthoDB" id="11392at2157"/>
<dbReference type="SUPFAM" id="SSF55186">
    <property type="entry name" value="ThrRS/AlaRS common domain"/>
    <property type="match status" value="1"/>
</dbReference>
<evidence type="ECO:0000256" key="3">
    <source>
        <dbReference type="ARBA" id="ARBA00022833"/>
    </source>
</evidence>
<dbReference type="PANTHER" id="PTHR43462:SF1">
    <property type="entry name" value="ALANYL-TRNA EDITING PROTEIN AARSD1"/>
    <property type="match status" value="1"/>
</dbReference>
<evidence type="ECO:0000256" key="1">
    <source>
        <dbReference type="ARBA" id="ARBA00001947"/>
    </source>
</evidence>
<protein>
    <submittedName>
        <fullName evidence="5">Threonyl/alanyl tRNA synthetase SAD</fullName>
    </submittedName>
</protein>
<evidence type="ECO:0000313" key="5">
    <source>
        <dbReference type="EMBL" id="ADD09239.1"/>
    </source>
</evidence>
<reference evidence="5" key="1">
    <citation type="submission" date="2010-02" db="EMBL/GenBank/DDBJ databases">
        <title>Complete sequence of Aciduliprofundum boonei T469.</title>
        <authorList>
            <consortium name="US DOE Joint Genome Institute"/>
            <person name="Lucas S."/>
            <person name="Copeland A."/>
            <person name="Lapidus A."/>
            <person name="Cheng J.-F."/>
            <person name="Bruce D."/>
            <person name="Goodwin L."/>
            <person name="Pitluck S."/>
            <person name="Saunders E."/>
            <person name="Detter J.C."/>
            <person name="Han C."/>
            <person name="Tapia R."/>
            <person name="Land M."/>
            <person name="Hauser L."/>
            <person name="Kyrpides N."/>
            <person name="Mikhailova N."/>
            <person name="Flores G."/>
            <person name="Reysenbach A.-L."/>
            <person name="Woyke T."/>
        </authorList>
    </citation>
    <scope>NUCLEOTIDE SEQUENCE</scope>
    <source>
        <strain evidence="5">T469</strain>
    </source>
</reference>
<dbReference type="Gene3D" id="3.30.980.10">
    <property type="entry name" value="Threonyl-trna Synthetase, Chain A, domain 2"/>
    <property type="match status" value="1"/>
</dbReference>
<dbReference type="EMBL" id="CP001941">
    <property type="protein sequence ID" value="ADD09239.1"/>
    <property type="molecule type" value="Genomic_DNA"/>
</dbReference>
<dbReference type="HOGENOM" id="CLU_710970_0_0_2"/>
<sequence length="387" mass="44583">MLYYENPYLKSVEVEVEERKGNKCLLSDTILYPGGGGQPPDEGIAICNGEEFSIKHIGSLWHEIDGICKCDKMKIILNWDRRYLLMRSHTAEHTFFRFLENKGAKMGKIALGEVSSIIFQGDISAEDILDAEKRTRELIKEGRNVSTFWINKDEIRNYPDLRIKLERIKDEKIRVVKIEGHDLSACKGVHISNLSEIEDFAIVHFRMGKRKEVKFVIGEMARNYHYRASQSLRKLMWKRNLDMDKIENYLENLENENEIMRKALRDASKDAKFNVEKCGEIELHYLFLPYAEKKIIQRKALEIANHNKAVVVYGIGESNVVCIAYNPSYPWARNEYMGLLSMMNGRGGGKGNFVSGSVEDAKKFVEELKKIICEKALQLHGDENGYS</sequence>
<keyword evidence="5" id="KW-0030">Aminoacyl-tRNA synthetase</keyword>
<dbReference type="Pfam" id="PF07973">
    <property type="entry name" value="tRNA_SAD"/>
    <property type="match status" value="1"/>
</dbReference>
<dbReference type="AlphaFoldDB" id="B5ICZ8"/>
<evidence type="ECO:0000256" key="2">
    <source>
        <dbReference type="ARBA" id="ARBA00022723"/>
    </source>
</evidence>
<dbReference type="InterPro" id="IPR009000">
    <property type="entry name" value="Transl_B-barrel_sf"/>
</dbReference>
<accession>B5ICZ8</accession>
<dbReference type="KEGG" id="abi:Aboo_1432"/>
<evidence type="ECO:0000313" key="6">
    <source>
        <dbReference type="Proteomes" id="UP000001400"/>
    </source>
</evidence>
<gene>
    <name evidence="5" type="ordered locus">Aboo_1432</name>
</gene>
<dbReference type="Gene3D" id="2.40.30.130">
    <property type="match status" value="1"/>
</dbReference>
<evidence type="ECO:0000259" key="4">
    <source>
        <dbReference type="Pfam" id="PF07973"/>
    </source>
</evidence>
<keyword evidence="5" id="KW-0436">Ligase</keyword>
<dbReference type="InterPro" id="IPR018163">
    <property type="entry name" value="Thr/Ala-tRNA-synth_IIc_edit"/>
</dbReference>
<keyword evidence="6" id="KW-1185">Reference proteome</keyword>
<dbReference type="GO" id="GO:0004812">
    <property type="term" value="F:aminoacyl-tRNA ligase activity"/>
    <property type="evidence" value="ECO:0007669"/>
    <property type="project" value="UniProtKB-KW"/>
</dbReference>
<comment type="cofactor">
    <cofactor evidence="1">
        <name>Zn(2+)</name>
        <dbReference type="ChEBI" id="CHEBI:29105"/>
    </cofactor>
</comment>
<dbReference type="GO" id="GO:0043039">
    <property type="term" value="P:tRNA aminoacylation"/>
    <property type="evidence" value="ECO:0007669"/>
    <property type="project" value="InterPro"/>
</dbReference>
<organism evidence="5 6">
    <name type="scientific">Aciduliprofundum boonei (strain DSM 19572 / T469)</name>
    <dbReference type="NCBI Taxonomy" id="439481"/>
    <lineage>
        <taxon>Archaea</taxon>
        <taxon>Methanobacteriati</taxon>
        <taxon>Thermoplasmatota</taxon>
        <taxon>DHVE2 group</taxon>
        <taxon>Candidatus Aciduliprofundum</taxon>
    </lineage>
</organism>
<keyword evidence="2" id="KW-0479">Metal-binding</keyword>
<dbReference type="InterPro" id="IPR012947">
    <property type="entry name" value="tRNA_SAD"/>
</dbReference>
<proteinExistence type="predicted"/>
<dbReference type="eggNOG" id="arCOG01255">
    <property type="taxonomic scope" value="Archaea"/>
</dbReference>
<dbReference type="GeneID" id="8828397"/>
<dbReference type="SUPFAM" id="SSF50447">
    <property type="entry name" value="Translation proteins"/>
    <property type="match status" value="1"/>
</dbReference>
<dbReference type="STRING" id="439481.Aboo_1432"/>